<dbReference type="AlphaFoldDB" id="A0AAD6YZQ0"/>
<comment type="caution">
    <text evidence="1">The sequence shown here is derived from an EMBL/GenBank/DDBJ whole genome shotgun (WGS) entry which is preliminary data.</text>
</comment>
<evidence type="ECO:0000313" key="2">
    <source>
        <dbReference type="Proteomes" id="UP001218218"/>
    </source>
</evidence>
<proteinExistence type="predicted"/>
<organism evidence="1 2">
    <name type="scientific">Mycena albidolilacea</name>
    <dbReference type="NCBI Taxonomy" id="1033008"/>
    <lineage>
        <taxon>Eukaryota</taxon>
        <taxon>Fungi</taxon>
        <taxon>Dikarya</taxon>
        <taxon>Basidiomycota</taxon>
        <taxon>Agaricomycotina</taxon>
        <taxon>Agaricomycetes</taxon>
        <taxon>Agaricomycetidae</taxon>
        <taxon>Agaricales</taxon>
        <taxon>Marasmiineae</taxon>
        <taxon>Mycenaceae</taxon>
        <taxon>Mycena</taxon>
    </lineage>
</organism>
<accession>A0AAD6YZQ0</accession>
<evidence type="ECO:0000313" key="1">
    <source>
        <dbReference type="EMBL" id="KAJ7302354.1"/>
    </source>
</evidence>
<name>A0AAD6YZQ0_9AGAR</name>
<dbReference type="Proteomes" id="UP001218218">
    <property type="component" value="Unassembled WGS sequence"/>
</dbReference>
<keyword evidence="2" id="KW-1185">Reference proteome</keyword>
<dbReference type="EMBL" id="JARIHO010000117">
    <property type="protein sequence ID" value="KAJ7302354.1"/>
    <property type="molecule type" value="Genomic_DNA"/>
</dbReference>
<gene>
    <name evidence="1" type="ORF">DFH08DRAFT_826681</name>
</gene>
<sequence>MAGIATGQDPSAESWWRIYITPGHRAPDTPPLQPRTKKLPRLEPALEDISRGKMYLAAVLAFKIQPPVISDIRSSRALVLSVLRSAENSRVKVHRGLASAARDFHIHEDQLDGPAHIGILQQPTGRNPQFRIIQTHLGPLPGGGHPGIHKFSQENLGRPASVIGSALSRFTWSSKAADFIYSWGQPGRNIAVRLFLLIEIVSNLAGRRATACSNTVQSNDMAKTAPCTRRVLVLDCLLTYAGILEDLDHVCCNRINVGPSGVELGIEAASLASIVGGERGQHGLGWLQFKRTIDDHALPLTTTDDRFQFEQALSERRR</sequence>
<reference evidence="1" key="1">
    <citation type="submission" date="2023-03" db="EMBL/GenBank/DDBJ databases">
        <title>Massive genome expansion in bonnet fungi (Mycena s.s.) driven by repeated elements and novel gene families across ecological guilds.</title>
        <authorList>
            <consortium name="Lawrence Berkeley National Laboratory"/>
            <person name="Harder C.B."/>
            <person name="Miyauchi S."/>
            <person name="Viragh M."/>
            <person name="Kuo A."/>
            <person name="Thoen E."/>
            <person name="Andreopoulos B."/>
            <person name="Lu D."/>
            <person name="Skrede I."/>
            <person name="Drula E."/>
            <person name="Henrissat B."/>
            <person name="Morin E."/>
            <person name="Kohler A."/>
            <person name="Barry K."/>
            <person name="LaButti K."/>
            <person name="Morin E."/>
            <person name="Salamov A."/>
            <person name="Lipzen A."/>
            <person name="Mereny Z."/>
            <person name="Hegedus B."/>
            <person name="Baldrian P."/>
            <person name="Stursova M."/>
            <person name="Weitz H."/>
            <person name="Taylor A."/>
            <person name="Grigoriev I.V."/>
            <person name="Nagy L.G."/>
            <person name="Martin F."/>
            <person name="Kauserud H."/>
        </authorList>
    </citation>
    <scope>NUCLEOTIDE SEQUENCE</scope>
    <source>
        <strain evidence="1">CBHHK002</strain>
    </source>
</reference>
<protein>
    <submittedName>
        <fullName evidence="1">Uncharacterized protein</fullName>
    </submittedName>
</protein>